<evidence type="ECO:0000313" key="6">
    <source>
        <dbReference type="Proteomes" id="UP000222542"/>
    </source>
</evidence>
<evidence type="ECO:0000256" key="2">
    <source>
        <dbReference type="ARBA" id="ARBA00022448"/>
    </source>
</evidence>
<feature type="domain" description="Nucleoporin Nup120/160 beta-propeller" evidence="4">
    <location>
        <begin position="57"/>
        <end position="188"/>
    </location>
</feature>
<evidence type="ECO:0000256" key="1">
    <source>
        <dbReference type="ARBA" id="ARBA00004123"/>
    </source>
</evidence>
<protein>
    <recommendedName>
        <fullName evidence="4">Nucleoporin Nup120/160 beta-propeller domain-containing protein</fullName>
    </recommendedName>
</protein>
<keyword evidence="3" id="KW-0539">Nucleus</keyword>
<dbReference type="GO" id="GO:0006913">
    <property type="term" value="P:nucleocytoplasmic transport"/>
    <property type="evidence" value="ECO:0007669"/>
    <property type="project" value="UniProtKB-ARBA"/>
</dbReference>
<comment type="caution">
    <text evidence="5">The sequence shown here is derived from an EMBL/GenBank/DDBJ whole genome shotgun (WGS) entry which is preliminary data.</text>
</comment>
<gene>
    <name evidence="5" type="ORF">T459_33953</name>
</gene>
<dbReference type="InterPro" id="IPR059141">
    <property type="entry name" value="Beta-prop_Nup120_160"/>
</dbReference>
<reference evidence="5 6" key="2">
    <citation type="journal article" date="2017" name="Genome Biol.">
        <title>New reference genome sequences of hot pepper reveal the massive evolution of plant disease-resistance genes by retroduplication.</title>
        <authorList>
            <person name="Kim S."/>
            <person name="Park J."/>
            <person name="Yeom S.I."/>
            <person name="Kim Y.M."/>
            <person name="Seo E."/>
            <person name="Kim K.T."/>
            <person name="Kim M.S."/>
            <person name="Lee J.M."/>
            <person name="Cheong K."/>
            <person name="Shin H.S."/>
            <person name="Kim S.B."/>
            <person name="Han K."/>
            <person name="Lee J."/>
            <person name="Park M."/>
            <person name="Lee H.A."/>
            <person name="Lee H.Y."/>
            <person name="Lee Y."/>
            <person name="Oh S."/>
            <person name="Lee J.H."/>
            <person name="Choi E."/>
            <person name="Choi E."/>
            <person name="Lee S.E."/>
            <person name="Jeon J."/>
            <person name="Kim H."/>
            <person name="Choi G."/>
            <person name="Song H."/>
            <person name="Lee J."/>
            <person name="Lee S.C."/>
            <person name="Kwon J.K."/>
            <person name="Lee H.Y."/>
            <person name="Koo N."/>
            <person name="Hong Y."/>
            <person name="Kim R.W."/>
            <person name="Kang W.H."/>
            <person name="Huh J.H."/>
            <person name="Kang B.C."/>
            <person name="Yang T.J."/>
            <person name="Lee Y.H."/>
            <person name="Bennetzen J.L."/>
            <person name="Choi D."/>
        </authorList>
    </citation>
    <scope>NUCLEOTIDE SEQUENCE [LARGE SCALE GENOMIC DNA]</scope>
    <source>
        <strain evidence="6">cv. CM334</strain>
    </source>
</reference>
<dbReference type="InterPro" id="IPR021717">
    <property type="entry name" value="Nucleoporin_Nup160"/>
</dbReference>
<dbReference type="PANTHER" id="PTHR21286:SF0">
    <property type="entry name" value="NUCLEAR PORE COMPLEX PROTEIN NUP160"/>
    <property type="match status" value="1"/>
</dbReference>
<dbReference type="GO" id="GO:0005643">
    <property type="term" value="C:nuclear pore"/>
    <property type="evidence" value="ECO:0007669"/>
    <property type="project" value="UniProtKB-ARBA"/>
</dbReference>
<organism evidence="5 6">
    <name type="scientific">Capsicum annuum</name>
    <name type="common">Capsicum pepper</name>
    <dbReference type="NCBI Taxonomy" id="4072"/>
    <lineage>
        <taxon>Eukaryota</taxon>
        <taxon>Viridiplantae</taxon>
        <taxon>Streptophyta</taxon>
        <taxon>Embryophyta</taxon>
        <taxon>Tracheophyta</taxon>
        <taxon>Spermatophyta</taxon>
        <taxon>Magnoliopsida</taxon>
        <taxon>eudicotyledons</taxon>
        <taxon>Gunneridae</taxon>
        <taxon>Pentapetalae</taxon>
        <taxon>asterids</taxon>
        <taxon>lamiids</taxon>
        <taxon>Solanales</taxon>
        <taxon>Solanaceae</taxon>
        <taxon>Solanoideae</taxon>
        <taxon>Capsiceae</taxon>
        <taxon>Capsicum</taxon>
    </lineage>
</organism>
<dbReference type="Pfam" id="PF11715">
    <property type="entry name" value="Beta-prop_Nup120_160"/>
    <property type="match status" value="2"/>
</dbReference>
<dbReference type="Proteomes" id="UP000222542">
    <property type="component" value="Unassembled WGS sequence"/>
</dbReference>
<name>A0A2G2XXH4_CAPAN</name>
<feature type="domain" description="Nucleoporin Nup120/160 beta-propeller" evidence="4">
    <location>
        <begin position="206"/>
        <end position="314"/>
    </location>
</feature>
<evidence type="ECO:0000256" key="3">
    <source>
        <dbReference type="ARBA" id="ARBA00023242"/>
    </source>
</evidence>
<dbReference type="STRING" id="4072.A0A2G2XXH4"/>
<evidence type="ECO:0000313" key="5">
    <source>
        <dbReference type="EMBL" id="PHT62214.1"/>
    </source>
</evidence>
<dbReference type="AlphaFoldDB" id="A0A2G2XXH4"/>
<dbReference type="PANTHER" id="PTHR21286">
    <property type="entry name" value="NUCLEAR PORE COMPLEX PROTEIN NUP160"/>
    <property type="match status" value="1"/>
</dbReference>
<accession>A0A2G2XXH4</accession>
<keyword evidence="6" id="KW-1185">Reference proteome</keyword>
<reference evidence="5 6" key="1">
    <citation type="journal article" date="2014" name="Nat. Genet.">
        <title>Genome sequence of the hot pepper provides insights into the evolution of pungency in Capsicum species.</title>
        <authorList>
            <person name="Kim S."/>
            <person name="Park M."/>
            <person name="Yeom S.I."/>
            <person name="Kim Y.M."/>
            <person name="Lee J.M."/>
            <person name="Lee H.A."/>
            <person name="Seo E."/>
            <person name="Choi J."/>
            <person name="Cheong K."/>
            <person name="Kim K.T."/>
            <person name="Jung K."/>
            <person name="Lee G.W."/>
            <person name="Oh S.K."/>
            <person name="Bae C."/>
            <person name="Kim S.B."/>
            <person name="Lee H.Y."/>
            <person name="Kim S.Y."/>
            <person name="Kim M.S."/>
            <person name="Kang B.C."/>
            <person name="Jo Y.D."/>
            <person name="Yang H.B."/>
            <person name="Jeong H.J."/>
            <person name="Kang W.H."/>
            <person name="Kwon J.K."/>
            <person name="Shin C."/>
            <person name="Lim J.Y."/>
            <person name="Park J.H."/>
            <person name="Huh J.H."/>
            <person name="Kim J.S."/>
            <person name="Kim B.D."/>
            <person name="Cohen O."/>
            <person name="Paran I."/>
            <person name="Suh M.C."/>
            <person name="Lee S.B."/>
            <person name="Kim Y.K."/>
            <person name="Shin Y."/>
            <person name="Noh S.J."/>
            <person name="Park J."/>
            <person name="Seo Y.S."/>
            <person name="Kwon S.Y."/>
            <person name="Kim H.A."/>
            <person name="Park J.M."/>
            <person name="Kim H.J."/>
            <person name="Choi S.B."/>
            <person name="Bosland P.W."/>
            <person name="Reeves G."/>
            <person name="Jo S.H."/>
            <person name="Lee B.W."/>
            <person name="Cho H.T."/>
            <person name="Choi H.S."/>
            <person name="Lee M.S."/>
            <person name="Yu Y."/>
            <person name="Do Choi Y."/>
            <person name="Park B.S."/>
            <person name="van Deynze A."/>
            <person name="Ashrafi H."/>
            <person name="Hill T."/>
            <person name="Kim W.T."/>
            <person name="Pai H.S."/>
            <person name="Ahn H.K."/>
            <person name="Yeam I."/>
            <person name="Giovannoni J.J."/>
            <person name="Rose J.K."/>
            <person name="Sorensen I."/>
            <person name="Lee S.J."/>
            <person name="Kim R.W."/>
            <person name="Choi I.Y."/>
            <person name="Choi B.S."/>
            <person name="Lim J.S."/>
            <person name="Lee Y.H."/>
            <person name="Choi D."/>
        </authorList>
    </citation>
    <scope>NUCLEOTIDE SEQUENCE [LARGE SCALE GENOMIC DNA]</scope>
    <source>
        <strain evidence="6">cv. CM334</strain>
    </source>
</reference>
<evidence type="ECO:0000259" key="4">
    <source>
        <dbReference type="Pfam" id="PF11715"/>
    </source>
</evidence>
<dbReference type="Gramene" id="PHT62214">
    <property type="protein sequence ID" value="PHT62214"/>
    <property type="gene ID" value="T459_33953"/>
</dbReference>
<keyword evidence="2" id="KW-0813">Transport</keyword>
<comment type="subcellular location">
    <subcellularLocation>
        <location evidence="1">Nucleus</location>
    </subcellularLocation>
</comment>
<dbReference type="EMBL" id="AYRZ02000091">
    <property type="protein sequence ID" value="PHT62214.1"/>
    <property type="molecule type" value="Genomic_DNA"/>
</dbReference>
<sequence>MGSGSCIAGMEVPITGSDSVKFVQLSLPCSTSTSTSAATHLTRDVASCSIIGNPPSYFTWKICRSQPNVLEIMEFCGHKEFPKIGLQIVFPEALFPFAVICKNEMTFSSVKPYLLHAMTVSGVAYLIKLEKTSNYVSSSHLQSDDFVEFNTLSHPNQGSATAVTGMAELMVVGRSDGSVGCFQLGILDQRAPGFVQELRDDAGLGRLWGVLSRELSYFYSLQDAFVSEQLFQGSENSSDDLLWLSHTVLSSSKDQISPFVSSVYLRRLLLPGVYHRNVLRVTLRDFSKHFTDSEFDSLTVDGLKNEILSVIQHEYFFPPFSRWELIVQFQYFRAGKPFVLVISVIGVEQM</sequence>
<proteinExistence type="predicted"/>